<gene>
    <name evidence="2" type="ORF">IC608_09115</name>
</gene>
<dbReference type="Proteomes" id="UP000654108">
    <property type="component" value="Unassembled WGS sequence"/>
</dbReference>
<dbReference type="EMBL" id="JACYFU010000002">
    <property type="protein sequence ID" value="MBD8065635.1"/>
    <property type="molecule type" value="Genomic_DNA"/>
</dbReference>
<accession>A0A927FSV3</accession>
<sequence>MIDTDERQLDLFANAGGEGLAQRATKKRRSKQALPAPAPVHKNPLPSDAQHRLGRDGTIILRFPTEVWAPRLWQPRVEKVSSLLHERKTERGRQNLWTSTVNTLFAQMRSRGATPDECQQQINDFHAAVSWQLSQQQSGPGAA</sequence>
<dbReference type="Pfam" id="PF19551">
    <property type="entry name" value="DUF6074"/>
    <property type="match status" value="1"/>
</dbReference>
<dbReference type="RefSeq" id="WP_191774705.1">
    <property type="nucleotide sequence ID" value="NZ_JACYFU010000002.1"/>
</dbReference>
<dbReference type="InterPro" id="IPR045720">
    <property type="entry name" value="DUF6074"/>
</dbReference>
<keyword evidence="3" id="KW-1185">Reference proteome</keyword>
<dbReference type="AlphaFoldDB" id="A0A927FSV3"/>
<evidence type="ECO:0000313" key="2">
    <source>
        <dbReference type="EMBL" id="MBD8065635.1"/>
    </source>
</evidence>
<comment type="caution">
    <text evidence="2">The sequence shown here is derived from an EMBL/GenBank/DDBJ whole genome shotgun (WGS) entry which is preliminary data.</text>
</comment>
<name>A0A927FSV3_9HYPH</name>
<proteinExistence type="predicted"/>
<evidence type="ECO:0000256" key="1">
    <source>
        <dbReference type="SAM" id="MobiDB-lite"/>
    </source>
</evidence>
<reference evidence="2" key="1">
    <citation type="submission" date="2020-09" db="EMBL/GenBank/DDBJ databases">
        <title>Genome seq and assembly of Devosia sp.</title>
        <authorList>
            <person name="Chhetri G."/>
        </authorList>
    </citation>
    <scope>NUCLEOTIDE SEQUENCE</scope>
    <source>
        <strain evidence="2">PTR5</strain>
    </source>
</reference>
<protein>
    <submittedName>
        <fullName evidence="2">Uncharacterized protein</fullName>
    </submittedName>
</protein>
<evidence type="ECO:0000313" key="3">
    <source>
        <dbReference type="Proteomes" id="UP000654108"/>
    </source>
</evidence>
<feature type="region of interest" description="Disordered" evidence="1">
    <location>
        <begin position="19"/>
        <end position="52"/>
    </location>
</feature>
<organism evidence="2 3">
    <name type="scientific">Devosia oryzisoli</name>
    <dbReference type="NCBI Taxonomy" id="2774138"/>
    <lineage>
        <taxon>Bacteria</taxon>
        <taxon>Pseudomonadati</taxon>
        <taxon>Pseudomonadota</taxon>
        <taxon>Alphaproteobacteria</taxon>
        <taxon>Hyphomicrobiales</taxon>
        <taxon>Devosiaceae</taxon>
        <taxon>Devosia</taxon>
    </lineage>
</organism>